<evidence type="ECO:0000259" key="3">
    <source>
        <dbReference type="Pfam" id="PF14701"/>
    </source>
</evidence>
<dbReference type="InterPro" id="IPR032788">
    <property type="entry name" value="AGL_central"/>
</dbReference>
<keyword evidence="6" id="KW-0326">Glycosidase</keyword>
<dbReference type="Pfam" id="PF14701">
    <property type="entry name" value="hDGE_amylase"/>
    <property type="match status" value="1"/>
</dbReference>
<evidence type="ECO:0000313" key="6">
    <source>
        <dbReference type="EMBL" id="KRW99244.1"/>
    </source>
</evidence>
<reference evidence="6 7" key="1">
    <citation type="journal article" date="2015" name="Sci. Rep.">
        <title>Genome of the facultative scuticociliatosis pathogen Pseudocohnilembus persalinus provides insight into its virulence through horizontal gene transfer.</title>
        <authorList>
            <person name="Xiong J."/>
            <person name="Wang G."/>
            <person name="Cheng J."/>
            <person name="Tian M."/>
            <person name="Pan X."/>
            <person name="Warren A."/>
            <person name="Jiang C."/>
            <person name="Yuan D."/>
            <person name="Miao W."/>
        </authorList>
    </citation>
    <scope>NUCLEOTIDE SEQUENCE [LARGE SCALE GENOMIC DNA]</scope>
    <source>
        <strain evidence="6">36N120E</strain>
    </source>
</reference>
<dbReference type="Gene3D" id="3.20.20.80">
    <property type="entry name" value="Glycosidases"/>
    <property type="match status" value="1"/>
</dbReference>
<dbReference type="Gene3D" id="1.50.10.10">
    <property type="match status" value="1"/>
</dbReference>
<dbReference type="GO" id="GO:0005980">
    <property type="term" value="P:glycogen catabolic process"/>
    <property type="evidence" value="ECO:0007669"/>
    <property type="project" value="InterPro"/>
</dbReference>
<dbReference type="InParanoid" id="A0A0V0QAH6"/>
<dbReference type="InterPro" id="IPR012341">
    <property type="entry name" value="6hp_glycosidase-like_sf"/>
</dbReference>
<dbReference type="EMBL" id="LDAU01000217">
    <property type="protein sequence ID" value="KRW99244.1"/>
    <property type="molecule type" value="Genomic_DNA"/>
</dbReference>
<dbReference type="Pfam" id="PF06202">
    <property type="entry name" value="GDE_C"/>
    <property type="match status" value="1"/>
</dbReference>
<proteinExistence type="predicted"/>
<evidence type="ECO:0000259" key="5">
    <source>
        <dbReference type="Pfam" id="PF16561"/>
    </source>
</evidence>
<feature type="domain" description="Glycogen debranching enzyme central" evidence="4">
    <location>
        <begin position="1733"/>
        <end position="1980"/>
    </location>
</feature>
<feature type="domain" description="Glycogen debranching enzyme glucanotransferase" evidence="3">
    <location>
        <begin position="1065"/>
        <end position="1485"/>
    </location>
</feature>
<organism evidence="6 7">
    <name type="scientific">Pseudocohnilembus persalinus</name>
    <name type="common">Ciliate</name>
    <dbReference type="NCBI Taxonomy" id="266149"/>
    <lineage>
        <taxon>Eukaryota</taxon>
        <taxon>Sar</taxon>
        <taxon>Alveolata</taxon>
        <taxon>Ciliophora</taxon>
        <taxon>Intramacronucleata</taxon>
        <taxon>Oligohymenophorea</taxon>
        <taxon>Scuticociliatia</taxon>
        <taxon>Philasterida</taxon>
        <taxon>Pseudocohnilembidae</taxon>
        <taxon>Pseudocohnilembus</taxon>
    </lineage>
</organism>
<dbReference type="OrthoDB" id="10248904at2759"/>
<dbReference type="InterPro" id="IPR008928">
    <property type="entry name" value="6-hairpin_glycosidase_sf"/>
</dbReference>
<dbReference type="Pfam" id="PF14702">
    <property type="entry name" value="hGDE_central"/>
    <property type="match status" value="1"/>
</dbReference>
<sequence length="2516" mass="294289">MEQQTQSQFIQSMFFEPQTFFQNKFFSKHEKFQEMEQFFEQMDLENILNTNYEQQQIKHKSKIDEYVKAFDQKQQIKLLKLINYLFFQNLQQNDSFQELVDFIFAIIIKIFKNHLQDIQHLEMEKQLKLQIDSFPYYIGFLMKNSGISNNMFQIQYESQQIVGKLLAIPLFSYLDPILIEQSNIEKLDGFHELLMDTLNVQQSYLKVSNSQSKKKHKQNYETKLKVIRILSEKIFNDKIDHDNLKVEIDLQDYPTLKEISQASEYNKINKNSLVFQVEIVNKFRIKILDFYQDRYLCEQTEKNQQQYIKLLVEYQNYLQSKQIDPRCKMVIYAVQCKKLLINHNLFFQQFVPIQIGCMYVNVIQQIQVANFQALVQTFIQRCIYKKIIQLSKKQKNKKFMELMESLKQKYKNKQTNKIQFIQLVQDPEFVTHAYEQAKKKRKEYEDLKFDKFYLKKNNLIIEGGFKLKLLQRKIMAKLTKKLQQIELGEQISEQNKQSILREINIEQFMEEGKLLEQHQLQLKLEYKYLKNQLKKNDIQGMKAKIQFLKQKLLALKDLNIAQANQNLKYEEFLQELKQGGNLDNNEHQVSQCSQVMFSQNFITQPKMQPKKQQVQLNTNIQYLPQVYQKYGPNSVKNNQQNSLLCNIEGFQSKRGFSNRYQYSTQNTKKPDLMEKIRSYSQNIQNKASNKIKKQQNTVLTQKQYYQYSIPKLFSQTSLLNLQDQDQQDEKINYNTQVYRGSIIKSNPRLNSVTKNTLDIEKFISGQNNTYDDKYNSLQHLQFQQFTDKSSIQEQQTIISPLMDQHQKFNQKNLLKANTLPLNMGDKNKKLNEIDFDLQENSSKQQKKLSINWNNDQKIQQQLQLQDNNLDSELVPDNLTNSYTPGEKEFKVIPKSIKQETLLYKKSISILDKVNDPKYSQQGQFKQNPDKVYYLTKGDTLTLLFDSKKLKSLKPLLLTNIPTKNKKNQYSQPCAPIITSPKTLKKEELNKNYSYYPGFFNEEQTWQCDLQLQNFCGSVQLQIVLVNYDQNVILCENIPQDIEIDEFGKVEYIVVNPEVKIGNNPIQLTDLTVQTVLPYQLGKSDRWLQILQESTSIGYNAFHFPPLQELGSSGSLYSIKNQLKVNPDIFENSGLDKLENIIKDLQHKHGAISFIDILLNHTSADSDWLVDCEGSYYNEKTVPQLKSAIDLDVALQDYSEQISKGKLSGYEGRNTIENEDDLNIIMKIIDDNILNGMKFEEYFLVHIEALEKQFKQKLKNEGIELPATEYDLEDADNFFAKSGIEILEELVTQNTSNLGAGRYSVKIDLDVIVSEVKKNPKIFSAEAFKKALTLINLHWKKKVGHFMKDAYNGIEGTIRWEHITRKKYEVNDDQPLLPRYFTKLKNGEYAANNGWIMNLKNVQENFAESHKFHYLRRSIVIWNDLIKLRYGNCKADSKPLWKRMKTYVQKMAQIFQGFRLDNAHSTPLNIGEYLLKKARQVNPNLVVFAELFTGDPEEDALFVKRLGINNLVRETIHATKSEHLFGQLEWLAKSSSNYIGSVPPSYEFDLKRQEKLEVLVEKIPPALLYDQTHDNESVMQLKGAQQIAAQMALLSFSNTFKGTVKGIDELYNEHLSVVTERRLYKEQNDMVKIKQEKDGYEVGLIYQPRESEKDQDLQVKLFGSFNNWEKAYPCKKEGNVYIARFKVYSIGTYFYKFTVNENWTLDENKQEQEGNHYFTLTVPQQRIKMENLKPVRQALNEINLELRKEYPQIQVKNHGWQTISIEREHTSKHESYLLIARTGYPDESESDYVNFSLECPGQLDSVKSIFVTAKNKENQMSKQIEEGFVTGLQGEIYEEFNLREYADMFYCPKLRKQVLHFYNLKPGTIIVLKCSLAYEEKQNITQLNNAILNTSNKQSFDLFTLLKPVDINYLLYISSSEEWEKYSQALFQIPNKGYLNYAGFGGVLQDINIASKYQNNDLPLIQNIKSGNWLIDYLEGRVYKGGERLQLIAKYITETVKYLKVIPSQHKAYYFFVIIKILYQQIITKIYAELKPSKDLFMSTFNKNLLLAAYQFIGESPSNQFQDFKVSLSAGLPHFATGWSRAWGRDTFISFKGLLLLTGMFVEAKQIILMFASTLRHGLIPNLLDGGKNCRYNNRDSCWWFIKAIRDYIEFTKDQNIWQEEVVMQFQDDSIEVHKKLIREGKLLKLKLFDIVQQIIQKHASGISFREWNAGSEIDGSMNTKGFNIQLQLDLNTGFIIGGNQHNCLTWMDKMGSSSKAGNQGIPATSRNGSPIELTALCKVALDFLDQQNQKGFYPYNSVELKENKLSFKEWSQLIQNNFEKYYWVPEEPLNIDDRKNAYITGMYKDVVQSKDISKEYHLRPNSCIAIAVAPELFTNTNAIQHIKKCEKYLIEENSVGIKTLDYLCEEYIPFYDNEDDTTRFATAHGFSYHQGPEWVWVYAFFVKAVIQLKKNDPDFRQQTVMSYLANHKHHLANSDWLSLPEMTDDNGKHNKFSCPAQAWSIGCILEVCHELQ</sequence>
<keyword evidence="6" id="KW-0378">Hydrolase</keyword>
<dbReference type="Pfam" id="PF16561">
    <property type="entry name" value="AMPK1_CBM"/>
    <property type="match status" value="1"/>
</dbReference>
<dbReference type="SUPFAM" id="SSF81296">
    <property type="entry name" value="E set domains"/>
    <property type="match status" value="1"/>
</dbReference>
<dbReference type="InterPro" id="IPR032790">
    <property type="entry name" value="GDE_C"/>
</dbReference>
<dbReference type="InterPro" id="IPR017853">
    <property type="entry name" value="GH"/>
</dbReference>
<dbReference type="GO" id="GO:0004134">
    <property type="term" value="F:4-alpha-glucanotransferase activity"/>
    <property type="evidence" value="ECO:0007669"/>
    <property type="project" value="InterPro"/>
</dbReference>
<keyword evidence="7" id="KW-1185">Reference proteome</keyword>
<dbReference type="Gene3D" id="2.60.40.10">
    <property type="entry name" value="Immunoglobulins"/>
    <property type="match status" value="1"/>
</dbReference>
<dbReference type="Proteomes" id="UP000054937">
    <property type="component" value="Unassembled WGS sequence"/>
</dbReference>
<dbReference type="CDD" id="cd02859">
    <property type="entry name" value="E_set_AMPKbeta_like_N"/>
    <property type="match status" value="1"/>
</dbReference>
<evidence type="ECO:0000259" key="2">
    <source>
        <dbReference type="Pfam" id="PF06202"/>
    </source>
</evidence>
<dbReference type="InterPro" id="IPR032792">
    <property type="entry name" value="AGL_glucanoTrfase"/>
</dbReference>
<dbReference type="SUPFAM" id="SSF51445">
    <property type="entry name" value="(Trans)glycosidases"/>
    <property type="match status" value="1"/>
</dbReference>
<evidence type="ECO:0000256" key="1">
    <source>
        <dbReference type="SAM" id="Coils"/>
    </source>
</evidence>
<protein>
    <submittedName>
        <fullName evidence="6">Six-hairpin glycosidase-like protein</fullName>
    </submittedName>
</protein>
<dbReference type="InterPro" id="IPR032640">
    <property type="entry name" value="AMPK1_CBM"/>
</dbReference>
<feature type="domain" description="AMP-activated protein kinase glycogen-binding" evidence="5">
    <location>
        <begin position="1657"/>
        <end position="1715"/>
    </location>
</feature>
<name>A0A0V0QAH6_PSEPJ</name>
<feature type="domain" description="Glycogen debranching enzyme C-terminal" evidence="2">
    <location>
        <begin position="2052"/>
        <end position="2510"/>
    </location>
</feature>
<dbReference type="SUPFAM" id="SSF48208">
    <property type="entry name" value="Six-hairpin glycosidases"/>
    <property type="match status" value="1"/>
</dbReference>
<keyword evidence="1" id="KW-0175">Coiled coil</keyword>
<dbReference type="InterPro" id="IPR010401">
    <property type="entry name" value="AGL/Gdb1"/>
</dbReference>
<comment type="caution">
    <text evidence="6">The sequence shown here is derived from an EMBL/GenBank/DDBJ whole genome shotgun (WGS) entry which is preliminary data.</text>
</comment>
<evidence type="ECO:0000259" key="4">
    <source>
        <dbReference type="Pfam" id="PF14702"/>
    </source>
</evidence>
<dbReference type="InterPro" id="IPR013783">
    <property type="entry name" value="Ig-like_fold"/>
</dbReference>
<dbReference type="PANTHER" id="PTHR10569:SF2">
    <property type="entry name" value="GLYCOGEN DEBRANCHING ENZYME"/>
    <property type="match status" value="1"/>
</dbReference>
<feature type="coiled-coil region" evidence="1">
    <location>
        <begin position="531"/>
        <end position="558"/>
    </location>
</feature>
<accession>A0A0V0QAH6</accession>
<dbReference type="PANTHER" id="PTHR10569">
    <property type="entry name" value="GLYCOGEN DEBRANCHING ENZYME"/>
    <property type="match status" value="1"/>
</dbReference>
<dbReference type="GO" id="GO:0004135">
    <property type="term" value="F:amylo-alpha-1,6-glucosidase activity"/>
    <property type="evidence" value="ECO:0007669"/>
    <property type="project" value="InterPro"/>
</dbReference>
<evidence type="ECO:0000313" key="7">
    <source>
        <dbReference type="Proteomes" id="UP000054937"/>
    </source>
</evidence>
<dbReference type="InterPro" id="IPR014756">
    <property type="entry name" value="Ig_E-set"/>
</dbReference>
<gene>
    <name evidence="6" type="ORF">PPERSA_03950</name>
</gene>